<keyword evidence="5" id="KW-1185">Reference proteome</keyword>
<dbReference type="EMBL" id="QEWR01000002">
    <property type="protein sequence ID" value="PWD84294.1"/>
    <property type="molecule type" value="Genomic_DNA"/>
</dbReference>
<name>A0A2U2AM54_9GAMM</name>
<dbReference type="InterPro" id="IPR050624">
    <property type="entry name" value="HTH-type_Tx_Regulator"/>
</dbReference>
<sequence>MKFDFSNEGSKSRYLIAALTLFAERGYDLVSVRDISKEAGTSEAALYKHFKSKEEMALYLFRLILKRYTAEIGMIARNDSLSIIERLQEMQRYTYDLYHADSASVQFALLSQYKFWTTVEDELKPHFWMQQLLAEGIASEEIDSRFSLATLTSLYTGAILEPLIQYQYFQEEHPSWRQFREEVSYSIRKLLMKN</sequence>
<dbReference type="Pfam" id="PF00440">
    <property type="entry name" value="TetR_N"/>
    <property type="match status" value="1"/>
</dbReference>
<dbReference type="PANTHER" id="PTHR43479">
    <property type="entry name" value="ACREF/ENVCD OPERON REPRESSOR-RELATED"/>
    <property type="match status" value="1"/>
</dbReference>
<organism evidence="4 5">
    <name type="scientific">Ignatzschineria indica</name>
    <dbReference type="NCBI Taxonomy" id="472583"/>
    <lineage>
        <taxon>Bacteria</taxon>
        <taxon>Pseudomonadati</taxon>
        <taxon>Pseudomonadota</taxon>
        <taxon>Gammaproteobacteria</taxon>
        <taxon>Cardiobacteriales</taxon>
        <taxon>Ignatzschineriaceae</taxon>
        <taxon>Ignatzschineria</taxon>
    </lineage>
</organism>
<dbReference type="AlphaFoldDB" id="A0A2U2AM54"/>
<evidence type="ECO:0000313" key="4">
    <source>
        <dbReference type="EMBL" id="PWD84294.1"/>
    </source>
</evidence>
<evidence type="ECO:0000256" key="1">
    <source>
        <dbReference type="ARBA" id="ARBA00023125"/>
    </source>
</evidence>
<reference evidence="4 5" key="1">
    <citation type="journal article" date="2018" name="Genome Announc.">
        <title>Ignatzschineria cameli sp. nov., isolated from necrotic foot tissue of dromedaries (Camelus dromedarius) and associated maggots (Wohlfahrtia species) in Dubai.</title>
        <authorList>
            <person name="Tsang C.C."/>
            <person name="Tang J.Y."/>
            <person name="Fong J.Y."/>
            <person name="Kinne J."/>
            <person name="Lee H.H."/>
            <person name="Joseph M."/>
            <person name="Jose S."/>
            <person name="Schuster R.K."/>
            <person name="Tang Y."/>
            <person name="Sivakumar S."/>
            <person name="Chen J.H."/>
            <person name="Teng J.L."/>
            <person name="Lau S.K."/>
            <person name="Wernery U."/>
            <person name="Woo P.C."/>
        </authorList>
    </citation>
    <scope>NUCLEOTIDE SEQUENCE [LARGE SCALE GENOMIC DNA]</scope>
    <source>
        <strain evidence="4 5">KCTC 22643</strain>
    </source>
</reference>
<dbReference type="PRINTS" id="PR00455">
    <property type="entry name" value="HTHTETR"/>
</dbReference>
<dbReference type="GO" id="GO:0003677">
    <property type="term" value="F:DNA binding"/>
    <property type="evidence" value="ECO:0007669"/>
    <property type="project" value="UniProtKB-UniRule"/>
</dbReference>
<dbReference type="PANTHER" id="PTHR43479:SF11">
    <property type="entry name" value="ACREF_ENVCD OPERON REPRESSOR-RELATED"/>
    <property type="match status" value="1"/>
</dbReference>
<gene>
    <name evidence="4" type="ORF">DC082_01770</name>
</gene>
<feature type="DNA-binding region" description="H-T-H motif" evidence="2">
    <location>
        <begin position="31"/>
        <end position="50"/>
    </location>
</feature>
<keyword evidence="1 2" id="KW-0238">DNA-binding</keyword>
<accession>A0A2U2AM54</accession>
<dbReference type="Gene3D" id="1.10.357.10">
    <property type="entry name" value="Tetracycline Repressor, domain 2"/>
    <property type="match status" value="1"/>
</dbReference>
<dbReference type="PROSITE" id="PS50977">
    <property type="entry name" value="HTH_TETR_2"/>
    <property type="match status" value="1"/>
</dbReference>
<evidence type="ECO:0000313" key="5">
    <source>
        <dbReference type="Proteomes" id="UP000244948"/>
    </source>
</evidence>
<dbReference type="Proteomes" id="UP000244948">
    <property type="component" value="Unassembled WGS sequence"/>
</dbReference>
<evidence type="ECO:0000259" key="3">
    <source>
        <dbReference type="PROSITE" id="PS50977"/>
    </source>
</evidence>
<dbReference type="RefSeq" id="WP_109235494.1">
    <property type="nucleotide sequence ID" value="NZ_BMXZ01000001.1"/>
</dbReference>
<evidence type="ECO:0000256" key="2">
    <source>
        <dbReference type="PROSITE-ProRule" id="PRU00335"/>
    </source>
</evidence>
<proteinExistence type="predicted"/>
<comment type="caution">
    <text evidence="4">The sequence shown here is derived from an EMBL/GenBank/DDBJ whole genome shotgun (WGS) entry which is preliminary data.</text>
</comment>
<feature type="domain" description="HTH tetR-type" evidence="3">
    <location>
        <begin position="8"/>
        <end position="68"/>
    </location>
</feature>
<dbReference type="SUPFAM" id="SSF46689">
    <property type="entry name" value="Homeodomain-like"/>
    <property type="match status" value="1"/>
</dbReference>
<dbReference type="InterPro" id="IPR001647">
    <property type="entry name" value="HTH_TetR"/>
</dbReference>
<dbReference type="InterPro" id="IPR009057">
    <property type="entry name" value="Homeodomain-like_sf"/>
</dbReference>
<protein>
    <submittedName>
        <fullName evidence="4">TetR/AcrR family transcriptional regulator</fullName>
    </submittedName>
</protein>